<feature type="region of interest" description="Disordered" evidence="14">
    <location>
        <begin position="1642"/>
        <end position="1954"/>
    </location>
</feature>
<dbReference type="GO" id="GO:0005524">
    <property type="term" value="F:ATP binding"/>
    <property type="evidence" value="ECO:0007669"/>
    <property type="project" value="UniProtKB-UniRule"/>
</dbReference>
<feature type="compositionally biased region" description="Polar residues" evidence="14">
    <location>
        <begin position="1839"/>
        <end position="1856"/>
    </location>
</feature>
<dbReference type="eggNOG" id="KOG0230">
    <property type="taxonomic scope" value="Eukaryota"/>
</dbReference>
<feature type="compositionally biased region" description="Low complexity" evidence="14">
    <location>
        <begin position="170"/>
        <end position="182"/>
    </location>
</feature>
<dbReference type="OrthoDB" id="158357at2759"/>
<feature type="region of interest" description="Disordered" evidence="14">
    <location>
        <begin position="340"/>
        <end position="367"/>
    </location>
</feature>
<dbReference type="InterPro" id="IPR002498">
    <property type="entry name" value="PInositol-4-P-4/5-kinase_core"/>
</dbReference>
<dbReference type="PANTHER" id="PTHR45748">
    <property type="entry name" value="1-PHOSPHATIDYLINOSITOL 3-PHOSPHATE 5-KINASE-RELATED"/>
    <property type="match status" value="1"/>
</dbReference>
<feature type="region of interest" description="Disordered" evidence="14">
    <location>
        <begin position="292"/>
        <end position="316"/>
    </location>
</feature>
<dbReference type="Pfam" id="PF00118">
    <property type="entry name" value="Cpn60_TCP1"/>
    <property type="match status" value="1"/>
</dbReference>
<evidence type="ECO:0000256" key="5">
    <source>
        <dbReference type="ARBA" id="ARBA00022741"/>
    </source>
</evidence>
<feature type="compositionally biased region" description="Polar residues" evidence="14">
    <location>
        <begin position="2035"/>
        <end position="2050"/>
    </location>
</feature>
<keyword evidence="13" id="KW-0175">Coiled coil</keyword>
<dbReference type="Pfam" id="PF01363">
    <property type="entry name" value="FYVE"/>
    <property type="match status" value="1"/>
</dbReference>
<dbReference type="FunFam" id="3.50.7.10:FF:000007">
    <property type="entry name" value="1-phosphatidylinositol 3-phosphate 5-kinase isoform X1"/>
    <property type="match status" value="1"/>
</dbReference>
<evidence type="ECO:0000256" key="1">
    <source>
        <dbReference type="ARBA" id="ARBA00000768"/>
    </source>
</evidence>
<feature type="region of interest" description="Disordered" evidence="14">
    <location>
        <begin position="2013"/>
        <end position="2106"/>
    </location>
</feature>
<feature type="compositionally biased region" description="Polar residues" evidence="14">
    <location>
        <begin position="504"/>
        <end position="516"/>
    </location>
</feature>
<dbReference type="InterPro" id="IPR013083">
    <property type="entry name" value="Znf_RING/FYVE/PHD"/>
</dbReference>
<feature type="region of interest" description="Disordered" evidence="14">
    <location>
        <begin position="106"/>
        <end position="182"/>
    </location>
</feature>
<dbReference type="InterPro" id="IPR017455">
    <property type="entry name" value="Znf_FYVE-rel"/>
</dbReference>
<dbReference type="HOGENOM" id="CLU_000480_0_1_1"/>
<dbReference type="SUPFAM" id="SSF57903">
    <property type="entry name" value="FYVE/PHD zinc finger"/>
    <property type="match status" value="1"/>
</dbReference>
<dbReference type="InterPro" id="IPR027483">
    <property type="entry name" value="PInositol-4-P-4/5-kinase_C_sf"/>
</dbReference>
<feature type="compositionally biased region" description="Polar residues" evidence="14">
    <location>
        <begin position="160"/>
        <end position="169"/>
    </location>
</feature>
<feature type="region of interest" description="Disordered" evidence="14">
    <location>
        <begin position="1100"/>
        <end position="1142"/>
    </location>
</feature>
<feature type="compositionally biased region" description="Polar residues" evidence="14">
    <location>
        <begin position="1789"/>
        <end position="1815"/>
    </location>
</feature>
<dbReference type="STRING" id="759272.G0SCU0"/>
<dbReference type="Pfam" id="PF01504">
    <property type="entry name" value="PIP5K"/>
    <property type="match status" value="1"/>
</dbReference>
<dbReference type="CDD" id="cd17300">
    <property type="entry name" value="PIPKc_PIKfyve"/>
    <property type="match status" value="1"/>
</dbReference>
<evidence type="ECO:0000256" key="11">
    <source>
        <dbReference type="PROSITE-ProRule" id="PRU00091"/>
    </source>
</evidence>
<dbReference type="SUPFAM" id="SSF52029">
    <property type="entry name" value="GroEL apical domain-like"/>
    <property type="match status" value="1"/>
</dbReference>
<dbReference type="PROSITE" id="PS50178">
    <property type="entry name" value="ZF_FYVE"/>
    <property type="match status" value="1"/>
</dbReference>
<accession>G0SCU0</accession>
<gene>
    <name evidence="17" type="ORF">CTHT_0058410</name>
</gene>
<feature type="compositionally biased region" description="Pro residues" evidence="14">
    <location>
        <begin position="68"/>
        <end position="78"/>
    </location>
</feature>
<evidence type="ECO:0000256" key="2">
    <source>
        <dbReference type="ARBA" id="ARBA00012009"/>
    </source>
</evidence>
<dbReference type="FunFam" id="3.30.800.10:FF:000005">
    <property type="entry name" value="1-phosphatidylinositol-3-phosphate 5-kinase (Fab1)"/>
    <property type="match status" value="1"/>
</dbReference>
<feature type="region of interest" description="Disordered" evidence="14">
    <location>
        <begin position="668"/>
        <end position="697"/>
    </location>
</feature>
<dbReference type="OMA" id="QSVWNDT"/>
<feature type="domain" description="FYVE-type" evidence="15">
    <location>
        <begin position="424"/>
        <end position="483"/>
    </location>
</feature>
<dbReference type="Gene3D" id="3.30.40.10">
    <property type="entry name" value="Zinc/RING finger domain, C3HC4 (zinc finger)"/>
    <property type="match status" value="1"/>
</dbReference>
<feature type="compositionally biased region" description="Low complexity" evidence="14">
    <location>
        <begin position="1100"/>
        <end position="1113"/>
    </location>
</feature>
<feature type="compositionally biased region" description="Basic and acidic residues" evidence="14">
    <location>
        <begin position="1729"/>
        <end position="1739"/>
    </location>
</feature>
<dbReference type="GO" id="GO:0010008">
    <property type="term" value="C:endosome membrane"/>
    <property type="evidence" value="ECO:0007669"/>
    <property type="project" value="TreeGrafter"/>
</dbReference>
<dbReference type="InterPro" id="IPR044769">
    <property type="entry name" value="PIKfyve_PIPKc"/>
</dbReference>
<feature type="compositionally biased region" description="Polar residues" evidence="14">
    <location>
        <begin position="1118"/>
        <end position="1142"/>
    </location>
</feature>
<dbReference type="Gene3D" id="3.30.800.10">
    <property type="entry name" value="Phosphatidylinositol Phosphate Kinase II Beta"/>
    <property type="match status" value="1"/>
</dbReference>
<keyword evidence="8" id="KW-0862">Zinc</keyword>
<dbReference type="GO" id="GO:0046854">
    <property type="term" value="P:phosphatidylinositol phosphate biosynthetic process"/>
    <property type="evidence" value="ECO:0007669"/>
    <property type="project" value="TreeGrafter"/>
</dbReference>
<sequence>MVDSNGSRQPSLAASLPPSPVDARPRRDSIVSLPVSPPIDREQLALALDKIHTSASQSDALTTFNDFAPPPGSLPVPEPKSTATEIVQQGLSGLYSRLKEAVGAVSKSASSHEAVGDGDNYEAGTRSTTSPSAGTSKAPFLPRGEGSGSSSSALEPVRLSSDTHTSGAMSASSQTHLQSSSKASSIATTTSVAAKLSSPALQGLSKLSKAVLSVTANPAVAPVTVQGQVLLDKEAARGITTHVDDVSVRPAGRRSISKPTATVQSPILSANGSLDSISTIDRIMIPARTTRDEALSTDGGADTPRSPVQSSVPERRASAAFRLAPLDVLRRPAVIDRLAFPKGSSRSRSSSMEPGTTEASPISTSAHSSLYHESFTQNERPQILQSGIIRIPGTTTNEGASDAVSARLERMRKQVLSKEFWMADETCKECFRCGAAFTAFRRKHHCRTCGCIFDSKCTSQISGQKFGVQGSLRVCKTCLDVINRRYDSASDDSADESYLPAIFRTSQAKHTPTSVKQRTEDEGSTSERTEQTDQADDGKVAVTPMMAIPATRRVGDSNRNSAVLEIDLPQLSRPSSSRSLKSLAAGRPQSSGHRRHHSKHNFLTRLKGTMDDRAPFRAASGDEVVKKANTNAFHDDNIIDPDLAEFMSDDSSDDEQVSDIYSVMKTDEFQPGSVDPDRASFGNFMGSGRKHRFRQGDKSMSIGGLSHINRGYEEGGGLQSLTIHHGRPLRRRNLSIASASIHHLRSPRPKSAIAKGPTASADALSVFDAMVGDIPGLKRTESTRNGQSTEGGLNPASWQHVKKLFRQLLDDDKIPNPESWEKALLPIIDQCADDVDPDIRSGDVMDIRHWVKFKKIPGGKPSDTAYVHGVVFTKNLALKSMPRRIRNPRIVIITFPLEYQRHPEQHFMSLQPVIEQEKEYLRMVVNRILNLEPNVLLVEKGVAGVALQYLAEANVAVAYNVKPSVIEAVARIVNMPVISSMDMLSLGARVGTCENFEVKTFVNNDIRGRKKTYIFISGCPKDRGCTIALRGASTEILARMKRITEFMVYVVYNLKLETCLMRDEFVQIPTELDSLMSADSSSTQTSHGLLPVVGPAPNSSISSSAFTAQQSSTEPSDRSPTNMNAGNLSSSDSTGANSELSTSEITAETILRPAVQQPAVEEVNTITSAQDSQSPLQVPEDIPMPAFYSDMVAKYETRILSVSPFVRFTQPYLLMKAREQERRLEYLKRLRDQDQIQEPDQPDKPEEFQLIKPEMIHQMGQKAPRKIMEVIHAVHDAEYDKALHNYLTQTKQWETYLQNCLDLFDPYAHQNIVVLSSVTCTATQIPCVEPALMAIEFYNQHPDEGGFLDQDFTLGQYIEDICDTANYVCTANNCGRKMYEHHRTFVHDNARLTIILKPSPQWPENFPEKPQERGGGDDEGTGICMWNYCKVCDKHFGLMPMSVSTWKYSFGKYLELSFWNTGLRLHPETGCPHDHKKDHVRYFYYTYLDIAVKVHYDPIDLYEIIVPRKRITWKVDIDLKLKNDVFTKAEERWNRFINSVKARLKSIKIDSVLPEKAEDCKAEVDRLLEKAEEDHKEMIKVLQNAYMNSKYYEIIPFNVVFRQMLERATEWDSAFTQFESKFLSDKDVRQLTLIQLKKMFSDHEKDPTSTDGTTVGSESEEKMTPVTSPNESSDVGEKLSPSSEESSVPQLPEKTTQQEQLSQPSELGDSQSHEELLSPSLATQPITNQKEEDSVKAEEQPDAVKAGEAEAQIPSAPRMPTSTSVSEVGAKGVKPPSNQPAGSSSSAGVANSPTLSRKSTIASHSSPTEPSSAAKTSHKEPSLSEKVEQIRRQNRAHAITSSGSGAEAPTETTSPFSPDRTMLPRRTGTNVSPPMLRTFGQQSGTVSGPLPRTQSTIGKLLRDQKVAQEAAASTDAQKGQTGDDTLKGDKKFLGTLKPHRKAGPSNIPRFVHNKRDSKVSKLAYHFEQLSREFEKERLKDRKQRATKLHHTRAFLPRSSTKTIVEVYRDVDQAVQEPGPSDEDHLGRESSEKQSVETSTPDITPAETQNKPPETEPSSPASPPSQERRDKVFATTEGETEENKVQEENRVSTDDEAGSDVEGTGLSFDDILPDVNEIAESLEQNAIPEELPKHQKKSLMDRLANFWAERSASSWPQLEYPVNMGDHVMFDSDVIVREDEPSSLVAYAMSLNDYKEKLAAIRRDLRMSNFGETDVSGDSLEDNMGTPVDPEAAKERARKIDMELEKTLLRSTGTHVKYQFVHGTAKMMCKIFFAEQFDALRRKCGAADRFVESLSRCLKWDSKGGKTKSVFLKTLDDRFVLKSLSVPETQSFLKFAPDYFNIMAEALFHELPSVIAKMLGFFRVHIKNPVTNTDIKLDLLVMENLFYDRTPSRTFDLKGSMRNRRIQSTGERDEVLLDENMVEYIYESPLFAREHSKRLLRASVFNDTLFLAKQDVMDYSLMVAVDEAKKELVVGIIDCIRTYTWDKQLESWIKQRGLAGGSRNRPTVTSPKEYKSRFRVAMAK</sequence>
<dbReference type="InterPro" id="IPR027484">
    <property type="entry name" value="PInositol-4-P-5-kinase_N"/>
</dbReference>
<evidence type="ECO:0000256" key="10">
    <source>
        <dbReference type="ARBA" id="ARBA00075294"/>
    </source>
</evidence>
<name>G0SCU0_CHATD</name>
<organism evidence="18">
    <name type="scientific">Chaetomium thermophilum (strain DSM 1495 / CBS 144.50 / IMI 039719)</name>
    <name type="common">Thermochaetoides thermophila</name>
    <dbReference type="NCBI Taxonomy" id="759272"/>
    <lineage>
        <taxon>Eukaryota</taxon>
        <taxon>Fungi</taxon>
        <taxon>Dikarya</taxon>
        <taxon>Ascomycota</taxon>
        <taxon>Pezizomycotina</taxon>
        <taxon>Sordariomycetes</taxon>
        <taxon>Sordariomycetidae</taxon>
        <taxon>Sordariales</taxon>
        <taxon>Chaetomiaceae</taxon>
        <taxon>Thermochaetoides</taxon>
    </lineage>
</organism>
<dbReference type="CDD" id="cd03334">
    <property type="entry name" value="Fab1_TCP"/>
    <property type="match status" value="1"/>
</dbReference>
<evidence type="ECO:0000256" key="6">
    <source>
        <dbReference type="ARBA" id="ARBA00022771"/>
    </source>
</evidence>
<feature type="compositionally biased region" description="Basic and acidic residues" evidence="14">
    <location>
        <begin position="2080"/>
        <end position="2092"/>
    </location>
</feature>
<feature type="compositionally biased region" description="Polar residues" evidence="14">
    <location>
        <begin position="1879"/>
        <end position="1897"/>
    </location>
</feature>
<dbReference type="RefSeq" id="XP_006696161.1">
    <property type="nucleotide sequence ID" value="XM_006696098.1"/>
</dbReference>
<comment type="catalytic activity">
    <reaction evidence="1">
        <text>a 1,2-diacyl-sn-glycero-3-phospho-(1D-myo-inositol-3-phosphate) + ATP = a 1,2-diacyl-sn-glycero-3-phospho-(1D-myo-inositol-3,5-bisphosphate) + ADP + H(+)</text>
        <dbReference type="Rhea" id="RHEA:13609"/>
        <dbReference type="ChEBI" id="CHEBI:15378"/>
        <dbReference type="ChEBI" id="CHEBI:30616"/>
        <dbReference type="ChEBI" id="CHEBI:57923"/>
        <dbReference type="ChEBI" id="CHEBI:58088"/>
        <dbReference type="ChEBI" id="CHEBI:456216"/>
        <dbReference type="EC" id="2.7.1.150"/>
    </reaction>
</comment>
<dbReference type="EC" id="2.7.1.150" evidence="2"/>
<dbReference type="GO" id="GO:0008270">
    <property type="term" value="F:zinc ion binding"/>
    <property type="evidence" value="ECO:0007669"/>
    <property type="project" value="UniProtKB-KW"/>
</dbReference>
<keyword evidence="18" id="KW-1185">Reference proteome</keyword>
<evidence type="ECO:0000256" key="9">
    <source>
        <dbReference type="ARBA" id="ARBA00022840"/>
    </source>
</evidence>
<dbReference type="FunFam" id="3.30.810.10:FF:000001">
    <property type="entry name" value="1-phosphatidylinositol 3-phosphate 5-kinase FAB1"/>
    <property type="match status" value="1"/>
</dbReference>
<evidence type="ECO:0000259" key="15">
    <source>
        <dbReference type="PROSITE" id="PS50178"/>
    </source>
</evidence>
<feature type="compositionally biased region" description="Polar residues" evidence="14">
    <location>
        <begin position="1914"/>
        <end position="1923"/>
    </location>
</feature>
<keyword evidence="6 11" id="KW-0863">Zinc-finger</keyword>
<dbReference type="SMART" id="SM00064">
    <property type="entry name" value="FYVE"/>
    <property type="match status" value="1"/>
</dbReference>
<feature type="region of interest" description="Disordered" evidence="14">
    <location>
        <begin position="1"/>
        <end position="35"/>
    </location>
</feature>
<feature type="compositionally biased region" description="Basic and acidic residues" evidence="14">
    <location>
        <begin position="1817"/>
        <end position="1831"/>
    </location>
</feature>
<dbReference type="SUPFAM" id="SSF56104">
    <property type="entry name" value="SAICAR synthase-like"/>
    <property type="match status" value="1"/>
</dbReference>
<dbReference type="InterPro" id="IPR002423">
    <property type="entry name" value="Cpn60/GroEL/TCP-1"/>
</dbReference>
<feature type="region of interest" description="Disordered" evidence="14">
    <location>
        <begin position="503"/>
        <end position="540"/>
    </location>
</feature>
<dbReference type="EMBL" id="GL988045">
    <property type="protein sequence ID" value="EGS19216.1"/>
    <property type="molecule type" value="Genomic_DNA"/>
</dbReference>
<dbReference type="Gene3D" id="3.50.7.10">
    <property type="entry name" value="GroEL"/>
    <property type="match status" value="1"/>
</dbReference>
<dbReference type="KEGG" id="cthr:CTHT_0058410"/>
<feature type="compositionally biased region" description="Polar residues" evidence="14">
    <location>
        <begin position="125"/>
        <end position="135"/>
    </location>
</feature>
<evidence type="ECO:0000256" key="7">
    <source>
        <dbReference type="ARBA" id="ARBA00022777"/>
    </source>
</evidence>
<evidence type="ECO:0000259" key="16">
    <source>
        <dbReference type="PROSITE" id="PS51455"/>
    </source>
</evidence>
<evidence type="ECO:0000256" key="4">
    <source>
        <dbReference type="ARBA" id="ARBA00022723"/>
    </source>
</evidence>
<feature type="region of interest" description="Disordered" evidence="14">
    <location>
        <begin position="61"/>
        <end position="80"/>
    </location>
</feature>
<evidence type="ECO:0000256" key="14">
    <source>
        <dbReference type="SAM" id="MobiDB-lite"/>
    </source>
</evidence>
<dbReference type="Proteomes" id="UP000008066">
    <property type="component" value="Unassembled WGS sequence"/>
</dbReference>
<keyword evidence="5 12" id="KW-0547">Nucleotide-binding</keyword>
<dbReference type="InterPro" id="IPR000306">
    <property type="entry name" value="Znf_FYVE"/>
</dbReference>
<feature type="compositionally biased region" description="Polar residues" evidence="14">
    <location>
        <begin position="352"/>
        <end position="367"/>
    </location>
</feature>
<dbReference type="FunFam" id="3.30.40.10:FF:000283">
    <property type="entry name" value="1-phosphatidylinositol-3-phosphate 5-kinase (Fab1)"/>
    <property type="match status" value="1"/>
</dbReference>
<feature type="compositionally biased region" description="Low complexity" evidence="14">
    <location>
        <begin position="568"/>
        <end position="583"/>
    </location>
</feature>
<dbReference type="PROSITE" id="PS51455">
    <property type="entry name" value="PIPK"/>
    <property type="match status" value="1"/>
</dbReference>
<evidence type="ECO:0000256" key="3">
    <source>
        <dbReference type="ARBA" id="ARBA00022679"/>
    </source>
</evidence>
<keyword evidence="4" id="KW-0479">Metal-binding</keyword>
<proteinExistence type="predicted"/>
<feature type="coiled-coil region" evidence="13">
    <location>
        <begin position="1557"/>
        <end position="1588"/>
    </location>
</feature>
<feature type="compositionally biased region" description="Basic and acidic residues" evidence="14">
    <location>
        <begin position="517"/>
        <end position="539"/>
    </location>
</feature>
<evidence type="ECO:0000256" key="12">
    <source>
        <dbReference type="PROSITE-ProRule" id="PRU00781"/>
    </source>
</evidence>
<dbReference type="GeneID" id="18259879"/>
<dbReference type="Gene3D" id="3.30.810.10">
    <property type="entry name" value="2-Layer Sandwich"/>
    <property type="match status" value="1"/>
</dbReference>
<dbReference type="SMART" id="SM00330">
    <property type="entry name" value="PIPKc"/>
    <property type="match status" value="1"/>
</dbReference>
<dbReference type="GO" id="GO:0000285">
    <property type="term" value="F:1-phosphatidylinositol-3-phosphate 5-kinase activity"/>
    <property type="evidence" value="ECO:0007669"/>
    <property type="project" value="UniProtKB-EC"/>
</dbReference>
<dbReference type="PANTHER" id="PTHR45748:SF7">
    <property type="entry name" value="1-PHOSPHATIDYLINOSITOL 3-PHOSPHATE 5-KINASE-RELATED"/>
    <property type="match status" value="1"/>
</dbReference>
<evidence type="ECO:0000313" key="18">
    <source>
        <dbReference type="Proteomes" id="UP000008066"/>
    </source>
</evidence>
<evidence type="ECO:0000313" key="17">
    <source>
        <dbReference type="EMBL" id="EGS19216.1"/>
    </source>
</evidence>
<evidence type="ECO:0000256" key="13">
    <source>
        <dbReference type="SAM" id="Coils"/>
    </source>
</evidence>
<dbReference type="InterPro" id="IPR011011">
    <property type="entry name" value="Znf_FYVE_PHD"/>
</dbReference>
<evidence type="ECO:0000256" key="8">
    <source>
        <dbReference type="ARBA" id="ARBA00022833"/>
    </source>
</evidence>
<keyword evidence="9 12" id="KW-0067">ATP-binding</keyword>
<dbReference type="InterPro" id="IPR027409">
    <property type="entry name" value="GroEL-like_apical_dom_sf"/>
</dbReference>
<feature type="domain" description="PIPK" evidence="16">
    <location>
        <begin position="2192"/>
        <end position="2523"/>
    </location>
</feature>
<feature type="compositionally biased region" description="Polar residues" evidence="14">
    <location>
        <begin position="1680"/>
        <end position="1710"/>
    </location>
</feature>
<keyword evidence="3 12" id="KW-0808">Transferase</keyword>
<keyword evidence="7 12" id="KW-0418">Kinase</keyword>
<feature type="compositionally biased region" description="Basic and acidic residues" evidence="14">
    <location>
        <begin position="2021"/>
        <end position="2034"/>
    </location>
</feature>
<reference evidence="17 18" key="1">
    <citation type="journal article" date="2011" name="Cell">
        <title>Insight into structure and assembly of the nuclear pore complex by utilizing the genome of a eukaryotic thermophile.</title>
        <authorList>
            <person name="Amlacher S."/>
            <person name="Sarges P."/>
            <person name="Flemming D."/>
            <person name="van Noort V."/>
            <person name="Kunze R."/>
            <person name="Devos D.P."/>
            <person name="Arumugam M."/>
            <person name="Bork P."/>
            <person name="Hurt E."/>
        </authorList>
    </citation>
    <scope>NUCLEOTIDE SEQUENCE [LARGE SCALE GENOMIC DNA]</scope>
    <source>
        <strain evidence="18">DSM 1495 / CBS 144.50 / IMI 039719</strain>
    </source>
</reference>
<feature type="region of interest" description="Disordered" evidence="14">
    <location>
        <begin position="566"/>
        <end position="598"/>
    </location>
</feature>
<protein>
    <recommendedName>
        <fullName evidence="2">1-phosphatidylinositol-3-phosphate 5-kinase</fullName>
        <ecNumber evidence="2">2.7.1.150</ecNumber>
    </recommendedName>
    <alternativeName>
        <fullName evidence="10">Type III PIP kinase</fullName>
    </alternativeName>
</protein>
<dbReference type="GO" id="GO:0000329">
    <property type="term" value="C:fungal-type vacuole membrane"/>
    <property type="evidence" value="ECO:0007669"/>
    <property type="project" value="TreeGrafter"/>
</dbReference>